<proteinExistence type="predicted"/>
<name>S5ZFZ1_9CREN</name>
<dbReference type="InterPro" id="IPR036388">
    <property type="entry name" value="WH-like_DNA-bd_sf"/>
</dbReference>
<evidence type="ECO:0000313" key="3">
    <source>
        <dbReference type="Proteomes" id="UP000015543"/>
    </source>
</evidence>
<dbReference type="AlphaFoldDB" id="S5ZFZ1"/>
<accession>S5ZFZ1</accession>
<gene>
    <name evidence="2" type="ORF">N186_08555</name>
</gene>
<sequence length="142" mass="16195">MHIFMGRFAKNPLTLTILSLLRRRPMTGIEIIEEIEAMTLGFWKPSPGAVYPTLKLLEKNGLVRHEEKGWQKVYYLTDKGRLELEKMCMPGQPETLEDVLSIIEGYVEYLKESGLALKVSAESREKLKKIVEELAKLSSSAQ</sequence>
<dbReference type="InterPro" id="IPR036390">
    <property type="entry name" value="WH_DNA-bd_sf"/>
</dbReference>
<dbReference type="Gene3D" id="1.10.10.10">
    <property type="entry name" value="Winged helix-like DNA-binding domain superfamily/Winged helix DNA-binding domain"/>
    <property type="match status" value="1"/>
</dbReference>
<evidence type="ECO:0000259" key="1">
    <source>
        <dbReference type="Pfam" id="PF03551"/>
    </source>
</evidence>
<dbReference type="PANTHER" id="PTHR43252">
    <property type="entry name" value="TRANSCRIPTIONAL REGULATOR YQJI"/>
    <property type="match status" value="1"/>
</dbReference>
<feature type="domain" description="Transcription regulator PadR N-terminal" evidence="1">
    <location>
        <begin position="17"/>
        <end position="86"/>
    </location>
</feature>
<dbReference type="EMBL" id="CP006646">
    <property type="protein sequence ID" value="AGT36048.1"/>
    <property type="molecule type" value="Genomic_DNA"/>
</dbReference>
<dbReference type="Pfam" id="PF03551">
    <property type="entry name" value="PadR"/>
    <property type="match status" value="1"/>
</dbReference>
<dbReference type="KEGG" id="thb:N186_08555"/>
<dbReference type="SUPFAM" id="SSF46785">
    <property type="entry name" value="Winged helix' DNA-binding domain"/>
    <property type="match status" value="1"/>
</dbReference>
<dbReference type="PANTHER" id="PTHR43252:SF5">
    <property type="entry name" value="TRANSCRIPTIONAL REGULATOR, PADR-LIKE FAMILY"/>
    <property type="match status" value="1"/>
</dbReference>
<dbReference type="eggNOG" id="arCOG00002">
    <property type="taxonomic scope" value="Archaea"/>
</dbReference>
<keyword evidence="3" id="KW-1185">Reference proteome</keyword>
<evidence type="ECO:0000313" key="2">
    <source>
        <dbReference type="EMBL" id="AGT36048.1"/>
    </source>
</evidence>
<protein>
    <recommendedName>
        <fullName evidence="1">Transcription regulator PadR N-terminal domain-containing protein</fullName>
    </recommendedName>
</protein>
<reference evidence="2 3" key="1">
    <citation type="journal article" date="2013" name="Genome Announc.">
        <title>Complete Genomic Sequence of 'Thermofilum adornatus' Strain 1910bT, a Hyperthermophilic Anaerobic Organotrophic Crenarchaeon.</title>
        <authorList>
            <person name="Dominova I.N."/>
            <person name="Kublanov I.V."/>
            <person name="Podosokorskaya O.A."/>
            <person name="Derbikova K.S."/>
            <person name="Patrushev M.V."/>
            <person name="Toshchakov S.V."/>
        </authorList>
    </citation>
    <scope>NUCLEOTIDE SEQUENCE [LARGE SCALE GENOMIC DNA]</scope>
    <source>
        <strain evidence="3">1910b</strain>
    </source>
</reference>
<dbReference type="InterPro" id="IPR005149">
    <property type="entry name" value="Tscrpt_reg_PadR_N"/>
</dbReference>
<dbReference type="Proteomes" id="UP000015543">
    <property type="component" value="Chromosome"/>
</dbReference>
<dbReference type="HOGENOM" id="CLU_063440_1_3_2"/>
<dbReference type="PATRIC" id="fig|1365176.7.peg.1691"/>
<organism evidence="2 3">
    <name type="scientific">Thermofilum adornatum</name>
    <dbReference type="NCBI Taxonomy" id="1365176"/>
    <lineage>
        <taxon>Archaea</taxon>
        <taxon>Thermoproteota</taxon>
        <taxon>Thermoprotei</taxon>
        <taxon>Thermofilales</taxon>
        <taxon>Thermofilaceae</taxon>
        <taxon>Thermofilum</taxon>
    </lineage>
</organism>